<evidence type="ECO:0000256" key="2">
    <source>
        <dbReference type="ARBA" id="ARBA00022679"/>
    </source>
</evidence>
<organism evidence="4 5">
    <name type="scientific">Planosporangium flavigriseum</name>
    <dbReference type="NCBI Taxonomy" id="373681"/>
    <lineage>
        <taxon>Bacteria</taxon>
        <taxon>Bacillati</taxon>
        <taxon>Actinomycetota</taxon>
        <taxon>Actinomycetes</taxon>
        <taxon>Micromonosporales</taxon>
        <taxon>Micromonosporaceae</taxon>
        <taxon>Planosporangium</taxon>
    </lineage>
</organism>
<keyword evidence="5" id="KW-1185">Reference proteome</keyword>
<keyword evidence="2 4" id="KW-0808">Transferase</keyword>
<dbReference type="Proteomes" id="UP000653674">
    <property type="component" value="Unassembled WGS sequence"/>
</dbReference>
<keyword evidence="1" id="KW-0328">Glycosyltransferase</keyword>
<feature type="domain" description="Glycosyltransferase subfamily 4-like N-terminal" evidence="3">
    <location>
        <begin position="4"/>
        <end position="156"/>
    </location>
</feature>
<dbReference type="SUPFAM" id="SSF53756">
    <property type="entry name" value="UDP-Glycosyltransferase/glycogen phosphorylase"/>
    <property type="match status" value="1"/>
</dbReference>
<sequence length="351" mass="37978">MVLLADGLRQRGIDTEVLVMFDGGEREADLRAAAVPVVHLGFRRRPLTLGMLWANVRGFGRLVRHLWRRRPAVLHAFLFHSYIIAAPAARLARVPVLVAGRRSLGDFKGGRRWVLALERAATSVTDLLIANAEAVAEDARREEGVPPEKVMVIYNALPDGAFEIGPPTGEKSPSVVLCVANLKHYKGHRFLIEAAAMVRERGHEVTLVLVGDGPERSALQALADERGVDARLLGARTDVDRLLAEADLFVLPSLTEGLSNAVMEAMAAGRPVVATDVGGTGELLRDRGILVPPGDAAALADGLERLLTDPVHAARLAAAAQDWIRENAALNTMIDRHVAVYAELWERKCAA</sequence>
<reference evidence="4" key="1">
    <citation type="submission" date="2021-01" db="EMBL/GenBank/DDBJ databases">
        <title>Whole genome shotgun sequence of Planosporangium flavigriseum NBRC 105377.</title>
        <authorList>
            <person name="Komaki H."/>
            <person name="Tamura T."/>
        </authorList>
    </citation>
    <scope>NUCLEOTIDE SEQUENCE</scope>
    <source>
        <strain evidence="4">NBRC 105377</strain>
    </source>
</reference>
<dbReference type="Pfam" id="PF13439">
    <property type="entry name" value="Glyco_transf_4"/>
    <property type="match status" value="1"/>
</dbReference>
<comment type="caution">
    <text evidence="4">The sequence shown here is derived from an EMBL/GenBank/DDBJ whole genome shotgun (WGS) entry which is preliminary data.</text>
</comment>
<evidence type="ECO:0000313" key="4">
    <source>
        <dbReference type="EMBL" id="GIG75542.1"/>
    </source>
</evidence>
<gene>
    <name evidence="4" type="ORF">Pfl04_39460</name>
</gene>
<dbReference type="InterPro" id="IPR028098">
    <property type="entry name" value="Glyco_trans_4-like_N"/>
</dbReference>
<evidence type="ECO:0000313" key="5">
    <source>
        <dbReference type="Proteomes" id="UP000653674"/>
    </source>
</evidence>
<name>A0A8J3PN32_9ACTN</name>
<protein>
    <submittedName>
        <fullName evidence="4">Glycosyl transferase family 1</fullName>
    </submittedName>
</protein>
<evidence type="ECO:0000259" key="3">
    <source>
        <dbReference type="Pfam" id="PF13439"/>
    </source>
</evidence>
<dbReference type="Pfam" id="PF13692">
    <property type="entry name" value="Glyco_trans_1_4"/>
    <property type="match status" value="1"/>
</dbReference>
<accession>A0A8J3PN32</accession>
<dbReference type="Gene3D" id="3.40.50.2000">
    <property type="entry name" value="Glycogen Phosphorylase B"/>
    <property type="match status" value="2"/>
</dbReference>
<evidence type="ECO:0000256" key="1">
    <source>
        <dbReference type="ARBA" id="ARBA00022676"/>
    </source>
</evidence>
<dbReference type="EMBL" id="BONU01000033">
    <property type="protein sequence ID" value="GIG75542.1"/>
    <property type="molecule type" value="Genomic_DNA"/>
</dbReference>
<dbReference type="GO" id="GO:0016757">
    <property type="term" value="F:glycosyltransferase activity"/>
    <property type="evidence" value="ECO:0007669"/>
    <property type="project" value="UniProtKB-KW"/>
</dbReference>
<dbReference type="PANTHER" id="PTHR12526">
    <property type="entry name" value="GLYCOSYLTRANSFERASE"/>
    <property type="match status" value="1"/>
</dbReference>
<proteinExistence type="predicted"/>
<dbReference type="AlphaFoldDB" id="A0A8J3PN32"/>